<sequence>MNAVGSTRVMRKFVFPNSKLSDLKKVVASSINDNPTRVEVLTSLLYKTALAAATTNSGCFKSSYLFLPVNTRSRLAEKLPQTTVGNIGSLILVPTTHTSEASLSMLVSEIKKQKLQLEGVQSVQQATENYKLAQSILGNDQDLETLFKRSYVCSSLCGYPFNKVDFGWGKPMATVITFRSSYMNVFVLMDTPNGDGIQAHVFLENQDMEIFQNDKELLSFCQLN</sequence>
<name>A0A9K3IG60_HELAN</name>
<dbReference type="InterPro" id="IPR023213">
    <property type="entry name" value="CAT-like_dom_sf"/>
</dbReference>
<dbReference type="PANTHER" id="PTHR31623:SF86">
    <property type="entry name" value="DEACETYLVINDOLINE O-ACETYLTRANSFERASE"/>
    <property type="match status" value="1"/>
</dbReference>
<evidence type="ECO:0000313" key="4">
    <source>
        <dbReference type="EMBL" id="KAF5796062.1"/>
    </source>
</evidence>
<gene>
    <name evidence="4" type="ORF">HanXRQr2_Chr08g0347041</name>
</gene>
<evidence type="ECO:0000256" key="3">
    <source>
        <dbReference type="ARBA" id="ARBA00023315"/>
    </source>
</evidence>
<dbReference type="GO" id="GO:0047162">
    <property type="term" value="F:17-O-deacetylvindoline O-acetyltransferase activity"/>
    <property type="evidence" value="ECO:0007669"/>
    <property type="project" value="UniProtKB-EC"/>
</dbReference>
<dbReference type="AlphaFoldDB" id="A0A9K3IG60"/>
<evidence type="ECO:0000256" key="2">
    <source>
        <dbReference type="ARBA" id="ARBA00022679"/>
    </source>
</evidence>
<keyword evidence="5" id="KW-1185">Reference proteome</keyword>
<evidence type="ECO:0000313" key="5">
    <source>
        <dbReference type="Proteomes" id="UP000215914"/>
    </source>
</evidence>
<dbReference type="EMBL" id="MNCJ02000323">
    <property type="protein sequence ID" value="KAF5796062.1"/>
    <property type="molecule type" value="Genomic_DNA"/>
</dbReference>
<reference evidence="4" key="1">
    <citation type="journal article" date="2017" name="Nature">
        <title>The sunflower genome provides insights into oil metabolism, flowering and Asterid evolution.</title>
        <authorList>
            <person name="Badouin H."/>
            <person name="Gouzy J."/>
            <person name="Grassa C.J."/>
            <person name="Murat F."/>
            <person name="Staton S.E."/>
            <person name="Cottret L."/>
            <person name="Lelandais-Briere C."/>
            <person name="Owens G.L."/>
            <person name="Carrere S."/>
            <person name="Mayjonade B."/>
            <person name="Legrand L."/>
            <person name="Gill N."/>
            <person name="Kane N.C."/>
            <person name="Bowers J.E."/>
            <person name="Hubner S."/>
            <person name="Bellec A."/>
            <person name="Berard A."/>
            <person name="Berges H."/>
            <person name="Blanchet N."/>
            <person name="Boniface M.C."/>
            <person name="Brunel D."/>
            <person name="Catrice O."/>
            <person name="Chaidir N."/>
            <person name="Claudel C."/>
            <person name="Donnadieu C."/>
            <person name="Faraut T."/>
            <person name="Fievet G."/>
            <person name="Helmstetter N."/>
            <person name="King M."/>
            <person name="Knapp S.J."/>
            <person name="Lai Z."/>
            <person name="Le Paslier M.C."/>
            <person name="Lippi Y."/>
            <person name="Lorenzon L."/>
            <person name="Mandel J.R."/>
            <person name="Marage G."/>
            <person name="Marchand G."/>
            <person name="Marquand E."/>
            <person name="Bret-Mestries E."/>
            <person name="Morien E."/>
            <person name="Nambeesan S."/>
            <person name="Nguyen T."/>
            <person name="Pegot-Espagnet P."/>
            <person name="Pouilly N."/>
            <person name="Raftis F."/>
            <person name="Sallet E."/>
            <person name="Schiex T."/>
            <person name="Thomas J."/>
            <person name="Vandecasteele C."/>
            <person name="Vares D."/>
            <person name="Vear F."/>
            <person name="Vautrin S."/>
            <person name="Crespi M."/>
            <person name="Mangin B."/>
            <person name="Burke J.M."/>
            <person name="Salse J."/>
            <person name="Munos S."/>
            <person name="Vincourt P."/>
            <person name="Rieseberg L.H."/>
            <person name="Langlade N.B."/>
        </authorList>
    </citation>
    <scope>NUCLEOTIDE SEQUENCE</scope>
    <source>
        <tissue evidence="4">Leaves</tissue>
    </source>
</reference>
<proteinExistence type="inferred from homology"/>
<protein>
    <submittedName>
        <fullName evidence="4">Deacetylvindoline O-acetyltransferase</fullName>
        <ecNumber evidence="4">2.3.1.107</ecNumber>
    </submittedName>
</protein>
<keyword evidence="2 4" id="KW-0808">Transferase</keyword>
<dbReference type="EC" id="2.3.1.107" evidence="4"/>
<dbReference type="PANTHER" id="PTHR31623">
    <property type="entry name" value="F21J9.9"/>
    <property type="match status" value="1"/>
</dbReference>
<organism evidence="4 5">
    <name type="scientific">Helianthus annuus</name>
    <name type="common">Common sunflower</name>
    <dbReference type="NCBI Taxonomy" id="4232"/>
    <lineage>
        <taxon>Eukaryota</taxon>
        <taxon>Viridiplantae</taxon>
        <taxon>Streptophyta</taxon>
        <taxon>Embryophyta</taxon>
        <taxon>Tracheophyta</taxon>
        <taxon>Spermatophyta</taxon>
        <taxon>Magnoliopsida</taxon>
        <taxon>eudicotyledons</taxon>
        <taxon>Gunneridae</taxon>
        <taxon>Pentapetalae</taxon>
        <taxon>asterids</taxon>
        <taxon>campanulids</taxon>
        <taxon>Asterales</taxon>
        <taxon>Asteraceae</taxon>
        <taxon>Asteroideae</taxon>
        <taxon>Heliantheae alliance</taxon>
        <taxon>Heliantheae</taxon>
        <taxon>Helianthus</taxon>
    </lineage>
</organism>
<accession>A0A9K3IG60</accession>
<dbReference type="OrthoDB" id="1932220at2759"/>
<dbReference type="Gramene" id="mRNA:HanXRQr2_Chr08g0347041">
    <property type="protein sequence ID" value="CDS:HanXRQr2_Chr08g0347041.1"/>
    <property type="gene ID" value="HanXRQr2_Chr08g0347041"/>
</dbReference>
<keyword evidence="3 4" id="KW-0012">Acyltransferase</keyword>
<dbReference type="Proteomes" id="UP000215914">
    <property type="component" value="Unassembled WGS sequence"/>
</dbReference>
<reference evidence="4" key="2">
    <citation type="submission" date="2020-06" db="EMBL/GenBank/DDBJ databases">
        <title>Helianthus annuus Genome sequencing and assembly Release 2.</title>
        <authorList>
            <person name="Gouzy J."/>
            <person name="Langlade N."/>
            <person name="Munos S."/>
        </authorList>
    </citation>
    <scope>NUCLEOTIDE SEQUENCE</scope>
    <source>
        <tissue evidence="4">Leaves</tissue>
    </source>
</reference>
<dbReference type="Pfam" id="PF02458">
    <property type="entry name" value="Transferase"/>
    <property type="match status" value="1"/>
</dbReference>
<comment type="caution">
    <text evidence="4">The sequence shown here is derived from an EMBL/GenBank/DDBJ whole genome shotgun (WGS) entry which is preliminary data.</text>
</comment>
<dbReference type="Gene3D" id="3.30.559.10">
    <property type="entry name" value="Chloramphenicol acetyltransferase-like domain"/>
    <property type="match status" value="1"/>
</dbReference>
<comment type="similarity">
    <text evidence="1">Belongs to the plant acyltransferase family.</text>
</comment>
<evidence type="ECO:0000256" key="1">
    <source>
        <dbReference type="ARBA" id="ARBA00009861"/>
    </source>
</evidence>